<organism evidence="1 2">
    <name type="scientific">Chryseobacterium arthrosphaerae</name>
    <dbReference type="NCBI Taxonomy" id="651561"/>
    <lineage>
        <taxon>Bacteria</taxon>
        <taxon>Pseudomonadati</taxon>
        <taxon>Bacteroidota</taxon>
        <taxon>Flavobacteriia</taxon>
        <taxon>Flavobacteriales</taxon>
        <taxon>Weeksellaceae</taxon>
        <taxon>Chryseobacterium group</taxon>
        <taxon>Chryseobacterium</taxon>
    </lineage>
</organism>
<dbReference type="Proteomes" id="UP000276953">
    <property type="component" value="Unassembled WGS sequence"/>
</dbReference>
<proteinExistence type="predicted"/>
<name>A0A432DTN3_9FLAO</name>
<dbReference type="KEGG" id="carh:EGY05_10985"/>
<dbReference type="RefSeq" id="WP_123842463.1">
    <property type="nucleotide sequence ID" value="NZ_CP033811.1"/>
</dbReference>
<reference evidence="1 2" key="1">
    <citation type="submission" date="2018-12" db="EMBL/GenBank/DDBJ databases">
        <title>Draft Genome Sequence of Chryseobacterium arthrosphaerae strain ED882-96 Isolated from the Blood of a Patient with Liver Cirrhosis in Taiwan.</title>
        <authorList>
            <person name="Lin J.-N."/>
            <person name="Lai C.-H."/>
            <person name="Yang C.-H."/>
            <person name="Huang Y.-H."/>
        </authorList>
    </citation>
    <scope>NUCLEOTIDE SEQUENCE [LARGE SCALE GENOMIC DNA]</scope>
    <source>
        <strain evidence="1 2">ED882-96</strain>
    </source>
</reference>
<evidence type="ECO:0008006" key="3">
    <source>
        <dbReference type="Google" id="ProtNLM"/>
    </source>
</evidence>
<evidence type="ECO:0000313" key="1">
    <source>
        <dbReference type="EMBL" id="RTZ46427.1"/>
    </source>
</evidence>
<dbReference type="AlphaFoldDB" id="A0A432DTN3"/>
<comment type="caution">
    <text evidence="1">The sequence shown here is derived from an EMBL/GenBank/DDBJ whole genome shotgun (WGS) entry which is preliminary data.</text>
</comment>
<sequence length="66" mass="7274">MKNSLAKIGKKLNKKELKFITGGLLNCIEPTPTFCPDPPCQASSRCKITSPSCAQLECRPNWPIEP</sequence>
<dbReference type="OrthoDB" id="1190610at2"/>
<evidence type="ECO:0000313" key="2">
    <source>
        <dbReference type="Proteomes" id="UP000276953"/>
    </source>
</evidence>
<gene>
    <name evidence="1" type="ORF">EJ377_19470</name>
</gene>
<dbReference type="EMBL" id="RYFC01000003">
    <property type="protein sequence ID" value="RTZ46427.1"/>
    <property type="molecule type" value="Genomic_DNA"/>
</dbReference>
<protein>
    <recommendedName>
        <fullName evidence="3">Bacteriocin</fullName>
    </recommendedName>
</protein>
<accession>A0A432DTN3</accession>